<keyword evidence="6" id="KW-0067">ATP-binding</keyword>
<name>A0A5P3VSF8_9BURK</name>
<dbReference type="InterPro" id="IPR050742">
    <property type="entry name" value="Helicase_Restrict-Modif_Enz"/>
</dbReference>
<dbReference type="InterPro" id="IPR027417">
    <property type="entry name" value="P-loop_NTPase"/>
</dbReference>
<keyword evidence="2" id="KW-0863">Zinc-finger</keyword>
<dbReference type="GO" id="GO:0016787">
    <property type="term" value="F:hydrolase activity"/>
    <property type="evidence" value="ECO:0007669"/>
    <property type="project" value="InterPro"/>
</dbReference>
<dbReference type="GO" id="GO:0003677">
    <property type="term" value="F:DNA binding"/>
    <property type="evidence" value="ECO:0007669"/>
    <property type="project" value="InterPro"/>
</dbReference>
<evidence type="ECO:0000256" key="1">
    <source>
        <dbReference type="ARBA" id="ARBA00022723"/>
    </source>
</evidence>
<dbReference type="SUPFAM" id="SSF52540">
    <property type="entry name" value="P-loop containing nucleoside triphosphate hydrolases"/>
    <property type="match status" value="1"/>
</dbReference>
<dbReference type="InterPro" id="IPR006935">
    <property type="entry name" value="Helicase/UvrB_N"/>
</dbReference>
<dbReference type="Gene3D" id="3.40.50.300">
    <property type="entry name" value="P-loop containing nucleotide triphosphate hydrolases"/>
    <property type="match status" value="2"/>
</dbReference>
<keyword evidence="3" id="KW-0862">Zinc</keyword>
<dbReference type="RefSeq" id="WP_151073182.1">
    <property type="nucleotide sequence ID" value="NZ_CP032520.1"/>
</dbReference>
<dbReference type="PROSITE" id="PS01358">
    <property type="entry name" value="ZF_RANBP2_1"/>
    <property type="match status" value="1"/>
</dbReference>
<dbReference type="GO" id="GO:0004386">
    <property type="term" value="F:helicase activity"/>
    <property type="evidence" value="ECO:0007669"/>
    <property type="project" value="UniProtKB-KW"/>
</dbReference>
<evidence type="ECO:0000259" key="5">
    <source>
        <dbReference type="PROSITE" id="PS51194"/>
    </source>
</evidence>
<dbReference type="InterPro" id="IPR001876">
    <property type="entry name" value="Znf_RanBP2"/>
</dbReference>
<keyword evidence="6" id="KW-0547">Nucleotide-binding</keyword>
<evidence type="ECO:0000313" key="7">
    <source>
        <dbReference type="Proteomes" id="UP000325743"/>
    </source>
</evidence>
<keyword evidence="6" id="KW-0378">Hydrolase</keyword>
<gene>
    <name evidence="6" type="ORF">D2917_32320</name>
</gene>
<dbReference type="Pfam" id="PF04851">
    <property type="entry name" value="ResIII"/>
    <property type="match status" value="1"/>
</dbReference>
<keyword evidence="1" id="KW-0479">Metal-binding</keyword>
<dbReference type="SMART" id="SM00490">
    <property type="entry name" value="HELICc"/>
    <property type="match status" value="1"/>
</dbReference>
<sequence>MSAHGIELRPYQSRTVEAIRAAWDAGQRAVLCVLPTGGGKTEVALSIALGEATHRNRILVITERKTLCGQWGTRIRRHGFDNVGILQADNTRMTWAPVLVATAQTLAARGIPEDVGLVIVDESQIWHQTHDRVLATLSGARVLGLTATPLRNGLGLRFDKLVVGATIRELIDGGYLVPARYYAPRYEAIESALDDVAVRAGDFATNPLSAAMRAKAIMGDVVRTWIERGEDRQTIAFCVDKEHARQLAGEFREAGITAEPILDDTDDDTRARLLSAFDARGLRVLVSVGVLSVGFDSPVASCAILARPTLSLSLHVQQGGRVLRPFEGKRDALILDHAGNTLRHGLLEDFQPPTELSEAADRKADRKKRHDPAQAWLCRNCEAINSYANPICAECGEPRCRRTVHVVLDGQLVPVEVARDDDPLPGPTMEDVRAFYRMAAWHGSEHGLNQGWAFYATASRFHFDTTTAKRIIRWSWRDLEPVPPDFEARRWFRASYQRQLMARRFRGE</sequence>
<dbReference type="GO" id="GO:0005524">
    <property type="term" value="F:ATP binding"/>
    <property type="evidence" value="ECO:0007669"/>
    <property type="project" value="InterPro"/>
</dbReference>
<feature type="domain" description="Helicase C-terminal" evidence="5">
    <location>
        <begin position="221"/>
        <end position="365"/>
    </location>
</feature>
<dbReference type="InterPro" id="IPR001650">
    <property type="entry name" value="Helicase_C-like"/>
</dbReference>
<dbReference type="GO" id="GO:0005829">
    <property type="term" value="C:cytosol"/>
    <property type="evidence" value="ECO:0007669"/>
    <property type="project" value="TreeGrafter"/>
</dbReference>
<geneLocation type="plasmid" evidence="6">
    <name>unnamed1</name>
</geneLocation>
<dbReference type="GO" id="GO:0008270">
    <property type="term" value="F:zinc ion binding"/>
    <property type="evidence" value="ECO:0007669"/>
    <property type="project" value="UniProtKB-KW"/>
</dbReference>
<keyword evidence="6" id="KW-0347">Helicase</keyword>
<dbReference type="EMBL" id="CP032520">
    <property type="protein sequence ID" value="QEZ48948.1"/>
    <property type="molecule type" value="Genomic_DNA"/>
</dbReference>
<dbReference type="Proteomes" id="UP000325743">
    <property type="component" value="Plasmid unnamed1"/>
</dbReference>
<dbReference type="PROSITE" id="PS51192">
    <property type="entry name" value="HELICASE_ATP_BIND_1"/>
    <property type="match status" value="1"/>
</dbReference>
<feature type="domain" description="Helicase ATP-binding" evidence="4">
    <location>
        <begin position="21"/>
        <end position="167"/>
    </location>
</feature>
<accession>A0A5P3VSF8</accession>
<evidence type="ECO:0000256" key="3">
    <source>
        <dbReference type="ARBA" id="ARBA00022833"/>
    </source>
</evidence>
<dbReference type="AlphaFoldDB" id="A0A5P3VSF8"/>
<organism evidence="6 7">
    <name type="scientific">Cupriavidus oxalaticus</name>
    <dbReference type="NCBI Taxonomy" id="96344"/>
    <lineage>
        <taxon>Bacteria</taxon>
        <taxon>Pseudomonadati</taxon>
        <taxon>Pseudomonadota</taxon>
        <taxon>Betaproteobacteria</taxon>
        <taxon>Burkholderiales</taxon>
        <taxon>Burkholderiaceae</taxon>
        <taxon>Cupriavidus</taxon>
    </lineage>
</organism>
<protein>
    <submittedName>
        <fullName evidence="6">DEAD/DEAH box helicase</fullName>
    </submittedName>
</protein>
<proteinExistence type="predicted"/>
<evidence type="ECO:0000313" key="6">
    <source>
        <dbReference type="EMBL" id="QEZ48948.1"/>
    </source>
</evidence>
<dbReference type="PROSITE" id="PS51194">
    <property type="entry name" value="HELICASE_CTER"/>
    <property type="match status" value="1"/>
</dbReference>
<dbReference type="PANTHER" id="PTHR47396:SF1">
    <property type="entry name" value="ATP-DEPENDENT HELICASE IRC3-RELATED"/>
    <property type="match status" value="1"/>
</dbReference>
<dbReference type="SMART" id="SM00487">
    <property type="entry name" value="DEXDc"/>
    <property type="match status" value="1"/>
</dbReference>
<dbReference type="PANTHER" id="PTHR47396">
    <property type="entry name" value="TYPE I RESTRICTION ENZYME ECOKI R PROTEIN"/>
    <property type="match status" value="1"/>
</dbReference>
<evidence type="ECO:0000256" key="2">
    <source>
        <dbReference type="ARBA" id="ARBA00022771"/>
    </source>
</evidence>
<keyword evidence="6" id="KW-0614">Plasmid</keyword>
<reference evidence="6 7" key="1">
    <citation type="submission" date="2018-09" db="EMBL/GenBank/DDBJ databases">
        <title>Complete genome sequence of Cupriavidus oxalaticus T2, a bacterium capable of phenol tolerance and degradation.</title>
        <authorList>
            <person name="Yan J."/>
        </authorList>
    </citation>
    <scope>NUCLEOTIDE SEQUENCE [LARGE SCALE GENOMIC DNA]</scope>
    <source>
        <strain evidence="6 7">T2</strain>
        <plasmid evidence="6 7">unnamed1</plasmid>
    </source>
</reference>
<evidence type="ECO:0000259" key="4">
    <source>
        <dbReference type="PROSITE" id="PS51192"/>
    </source>
</evidence>
<dbReference type="Pfam" id="PF00271">
    <property type="entry name" value="Helicase_C"/>
    <property type="match status" value="1"/>
</dbReference>
<dbReference type="InterPro" id="IPR014001">
    <property type="entry name" value="Helicase_ATP-bd"/>
</dbReference>